<reference evidence="2 3" key="1">
    <citation type="submission" date="2017-05" db="EMBL/GenBank/DDBJ databases">
        <title>whole genome sequence of Prevotella melaninogenica GAI 07411.</title>
        <authorList>
            <person name="Kondo Y."/>
            <person name="Hoshino T."/>
        </authorList>
    </citation>
    <scope>NUCLEOTIDE SEQUENCE [LARGE SCALE GENOMIC DNA]</scope>
    <source>
        <strain evidence="2 3">GAI 07411</strain>
    </source>
</reference>
<accession>A0A250KEY4</accession>
<gene>
    <name evidence="2" type="ORF">PMEL1_00100</name>
</gene>
<proteinExistence type="predicted"/>
<evidence type="ECO:0000256" key="1">
    <source>
        <dbReference type="SAM" id="MobiDB-lite"/>
    </source>
</evidence>
<name>A0A250KEY4_9BACT</name>
<evidence type="ECO:0000313" key="2">
    <source>
        <dbReference type="EMBL" id="BBA28210.1"/>
    </source>
</evidence>
<sequence length="65" mass="7330">MKKEYLSPAMVAMPIIEELSILETASGNLPEKSQGHKMDDEDEEYETETTTTPSGQAKYTPNFFE</sequence>
<dbReference type="OrthoDB" id="9938781at2"/>
<evidence type="ECO:0000313" key="3">
    <source>
        <dbReference type="Proteomes" id="UP000267517"/>
    </source>
</evidence>
<protein>
    <submittedName>
        <fullName evidence="2">Uncharacterized protein</fullName>
    </submittedName>
</protein>
<dbReference type="AlphaFoldDB" id="A0A250KEY4"/>
<dbReference type="EMBL" id="AP018049">
    <property type="protein sequence ID" value="BBA28210.1"/>
    <property type="molecule type" value="Genomic_DNA"/>
</dbReference>
<dbReference type="Proteomes" id="UP000267517">
    <property type="component" value="Chromosome I"/>
</dbReference>
<dbReference type="RefSeq" id="WP_120173504.1">
    <property type="nucleotide sequence ID" value="NZ_AP018049.1"/>
</dbReference>
<organism evidence="2 3">
    <name type="scientific">Prevotella melaninogenica</name>
    <dbReference type="NCBI Taxonomy" id="28132"/>
    <lineage>
        <taxon>Bacteria</taxon>
        <taxon>Pseudomonadati</taxon>
        <taxon>Bacteroidota</taxon>
        <taxon>Bacteroidia</taxon>
        <taxon>Bacteroidales</taxon>
        <taxon>Prevotellaceae</taxon>
        <taxon>Prevotella</taxon>
    </lineage>
</organism>
<feature type="region of interest" description="Disordered" evidence="1">
    <location>
        <begin position="26"/>
        <end position="65"/>
    </location>
</feature>